<protein>
    <submittedName>
        <fullName evidence="1">Uncharacterized protein</fullName>
    </submittedName>
</protein>
<dbReference type="GO" id="GO:0003677">
    <property type="term" value="F:DNA binding"/>
    <property type="evidence" value="ECO:0007669"/>
    <property type="project" value="InterPro"/>
</dbReference>
<dbReference type="InterPro" id="IPR013762">
    <property type="entry name" value="Integrase-like_cat_sf"/>
</dbReference>
<dbReference type="GO" id="GO:0015074">
    <property type="term" value="P:DNA integration"/>
    <property type="evidence" value="ECO:0007669"/>
    <property type="project" value="InterPro"/>
</dbReference>
<dbReference type="Proteomes" id="UP000199309">
    <property type="component" value="Unassembled WGS sequence"/>
</dbReference>
<dbReference type="Gene3D" id="1.10.443.10">
    <property type="entry name" value="Intergrase catalytic core"/>
    <property type="match status" value="1"/>
</dbReference>
<dbReference type="GO" id="GO:0006310">
    <property type="term" value="P:DNA recombination"/>
    <property type="evidence" value="ECO:0007669"/>
    <property type="project" value="InterPro"/>
</dbReference>
<evidence type="ECO:0000313" key="1">
    <source>
        <dbReference type="EMBL" id="SDM81356.1"/>
    </source>
</evidence>
<dbReference type="AlphaFoldDB" id="A0A1G9WAX2"/>
<evidence type="ECO:0000313" key="2">
    <source>
        <dbReference type="Proteomes" id="UP000199309"/>
    </source>
</evidence>
<sequence length="160" mass="18233">MTYLNSTVSFEKMLMKFISEEDPMQSMLKWLCERLMEAEVESKLCAEKSERNKERQGYGLPHISIQSFRKMAVTYVLPSVNLKEASEFARHSNIQITAKAYSEVLSSRREIPTMLLNNIVDDAIQSQGIKINIPTKNDKIIPINAPVAEKKSQKQAPKAK</sequence>
<proteinExistence type="predicted"/>
<name>A0A1G9WAX2_9FIRM</name>
<keyword evidence="2" id="KW-1185">Reference proteome</keyword>
<gene>
    <name evidence="1" type="ORF">SAMN05660299_01571</name>
</gene>
<reference evidence="1 2" key="1">
    <citation type="submission" date="2016-10" db="EMBL/GenBank/DDBJ databases">
        <authorList>
            <person name="de Groot N.N."/>
        </authorList>
    </citation>
    <scope>NUCLEOTIDE SEQUENCE [LARGE SCALE GENOMIC DNA]</scope>
    <source>
        <strain evidence="1 2">DSM 16981</strain>
    </source>
</reference>
<accession>A0A1G9WAX2</accession>
<organism evidence="1 2">
    <name type="scientific">Megasphaera paucivorans</name>
    <dbReference type="NCBI Taxonomy" id="349095"/>
    <lineage>
        <taxon>Bacteria</taxon>
        <taxon>Bacillati</taxon>
        <taxon>Bacillota</taxon>
        <taxon>Negativicutes</taxon>
        <taxon>Veillonellales</taxon>
        <taxon>Veillonellaceae</taxon>
        <taxon>Megasphaera</taxon>
    </lineage>
</organism>
<dbReference type="EMBL" id="FNHQ01000014">
    <property type="protein sequence ID" value="SDM81356.1"/>
    <property type="molecule type" value="Genomic_DNA"/>
</dbReference>